<gene>
    <name evidence="1" type="ORF">IE4872_CH01624</name>
</gene>
<reference evidence="1 2" key="1">
    <citation type="submission" date="2016-09" db="EMBL/GenBank/DDBJ databases">
        <title>The complete genome sequences of Rhizobium gallicum, symbiovars gallicum and phaseoli, symbionts associated to common bean (Phaseolus vulgaris).</title>
        <authorList>
            <person name="Bustos P."/>
            <person name="Santamaria R.I."/>
            <person name="Perez-Carrascal O.M."/>
            <person name="Juarez S."/>
            <person name="Lozano L."/>
            <person name="Martinez-Flores I."/>
            <person name="Martinez-Romero E."/>
            <person name="Cevallos M."/>
            <person name="Romero D."/>
            <person name="Davila G."/>
            <person name="Gonzalez V."/>
        </authorList>
    </citation>
    <scope>NUCLEOTIDE SEQUENCE [LARGE SCALE GENOMIC DNA]</scope>
    <source>
        <strain evidence="1 2">IE4872</strain>
    </source>
</reference>
<protein>
    <submittedName>
        <fullName evidence="1">Uncharacterized protein</fullName>
    </submittedName>
</protein>
<evidence type="ECO:0000313" key="2">
    <source>
        <dbReference type="Proteomes" id="UP000184749"/>
    </source>
</evidence>
<name>A0A1L5NH58_9HYPH</name>
<accession>A0A1L5NH58</accession>
<sequence length="82" mass="8871">MIHTPVTKTQQGKKAMTQNIVNAASIRLSSLFSNPAVKAAFERAERDNGAALVVPDPRDPRFIGGAGASLQWRRNLEALELA</sequence>
<dbReference type="AlphaFoldDB" id="A0A1L5NH58"/>
<dbReference type="Proteomes" id="UP000184749">
    <property type="component" value="Chromosome"/>
</dbReference>
<evidence type="ECO:0000313" key="1">
    <source>
        <dbReference type="EMBL" id="APO67266.1"/>
    </source>
</evidence>
<proteinExistence type="predicted"/>
<dbReference type="STRING" id="56730.IE4872_CH01624"/>
<organism evidence="1 2">
    <name type="scientific">Rhizobium gallicum</name>
    <dbReference type="NCBI Taxonomy" id="56730"/>
    <lineage>
        <taxon>Bacteria</taxon>
        <taxon>Pseudomonadati</taxon>
        <taxon>Pseudomonadota</taxon>
        <taxon>Alphaproteobacteria</taxon>
        <taxon>Hyphomicrobiales</taxon>
        <taxon>Rhizobiaceae</taxon>
        <taxon>Rhizobium/Agrobacterium group</taxon>
        <taxon>Rhizobium</taxon>
    </lineage>
</organism>
<dbReference type="EMBL" id="CP017101">
    <property type="protein sequence ID" value="APO67266.1"/>
    <property type="molecule type" value="Genomic_DNA"/>
</dbReference>